<feature type="non-terminal residue" evidence="2">
    <location>
        <position position="1"/>
    </location>
</feature>
<evidence type="ECO:0000256" key="1">
    <source>
        <dbReference type="SAM" id="MobiDB-lite"/>
    </source>
</evidence>
<reference evidence="2" key="1">
    <citation type="submission" date="2015-11" db="EMBL/GenBank/DDBJ databases">
        <title>De novo transcriptome assembly of four potential Pierce s Disease insect vectors from Arizona vineyards.</title>
        <authorList>
            <person name="Tassone E.E."/>
        </authorList>
    </citation>
    <scope>NUCLEOTIDE SEQUENCE</scope>
</reference>
<protein>
    <submittedName>
        <fullName evidence="2">Uncharacterized protein</fullName>
    </submittedName>
</protein>
<accession>A0A1B6JYM9</accession>
<dbReference type="AlphaFoldDB" id="A0A1B6JYM9"/>
<proteinExistence type="predicted"/>
<name>A0A1B6JYM9_9HEMI</name>
<feature type="compositionally biased region" description="Basic and acidic residues" evidence="1">
    <location>
        <begin position="10"/>
        <end position="19"/>
    </location>
</feature>
<feature type="compositionally biased region" description="Polar residues" evidence="1">
    <location>
        <begin position="20"/>
        <end position="30"/>
    </location>
</feature>
<sequence length="122" mass="14071">DKNGSSSLVKQKDHIEKNCRTLQTSKTTTNKVKRSRFTNILPKPKQRCRTKSYKTREIKNHYLPKESNKKNITKIEDKESSTDSFIVPDRNCTTKDSKNKNESPVVNCTNIEGNIVDNQLDE</sequence>
<organism evidence="2">
    <name type="scientific">Homalodisca liturata</name>
    <dbReference type="NCBI Taxonomy" id="320908"/>
    <lineage>
        <taxon>Eukaryota</taxon>
        <taxon>Metazoa</taxon>
        <taxon>Ecdysozoa</taxon>
        <taxon>Arthropoda</taxon>
        <taxon>Hexapoda</taxon>
        <taxon>Insecta</taxon>
        <taxon>Pterygota</taxon>
        <taxon>Neoptera</taxon>
        <taxon>Paraneoptera</taxon>
        <taxon>Hemiptera</taxon>
        <taxon>Auchenorrhyncha</taxon>
        <taxon>Membracoidea</taxon>
        <taxon>Cicadellidae</taxon>
        <taxon>Cicadellinae</taxon>
        <taxon>Proconiini</taxon>
        <taxon>Homalodisca</taxon>
    </lineage>
</organism>
<dbReference type="EMBL" id="GECU01003408">
    <property type="protein sequence ID" value="JAT04299.1"/>
    <property type="molecule type" value="Transcribed_RNA"/>
</dbReference>
<feature type="region of interest" description="Disordered" evidence="1">
    <location>
        <begin position="1"/>
        <end position="31"/>
    </location>
</feature>
<feature type="non-terminal residue" evidence="2">
    <location>
        <position position="122"/>
    </location>
</feature>
<gene>
    <name evidence="2" type="ORF">g.1227</name>
</gene>
<evidence type="ECO:0000313" key="2">
    <source>
        <dbReference type="EMBL" id="JAT04299.1"/>
    </source>
</evidence>